<evidence type="ECO:0000313" key="4">
    <source>
        <dbReference type="Proteomes" id="UP000481872"/>
    </source>
</evidence>
<feature type="repeat" description="TPR" evidence="1">
    <location>
        <begin position="454"/>
        <end position="487"/>
    </location>
</feature>
<keyword evidence="2" id="KW-1133">Transmembrane helix</keyword>
<comment type="caution">
    <text evidence="3">The sequence shown here is derived from an EMBL/GenBank/DDBJ whole genome shotgun (WGS) entry which is preliminary data.</text>
</comment>
<dbReference type="AlphaFoldDB" id="A0A6M0H1U6"/>
<dbReference type="RefSeq" id="WP_199869748.1">
    <property type="nucleotide sequence ID" value="NZ_JAAGPU010000012.1"/>
</dbReference>
<name>A0A6M0H1U6_9CLOT</name>
<dbReference type="Proteomes" id="UP000481872">
    <property type="component" value="Unassembled WGS sequence"/>
</dbReference>
<protein>
    <recommendedName>
        <fullName evidence="5">Tetratricopeptide repeat protein</fullName>
    </recommendedName>
</protein>
<keyword evidence="4" id="KW-1185">Reference proteome</keyword>
<reference evidence="3 4" key="1">
    <citation type="submission" date="2020-02" db="EMBL/GenBank/DDBJ databases">
        <title>Genome assembly of a novel Clostridium senegalense strain.</title>
        <authorList>
            <person name="Gupta T.B."/>
            <person name="Jauregui R."/>
            <person name="Maclean P."/>
            <person name="Nawarathana A."/>
            <person name="Brightwell G."/>
        </authorList>
    </citation>
    <scope>NUCLEOTIDE SEQUENCE [LARGE SCALE GENOMIC DNA]</scope>
    <source>
        <strain evidence="3 4">AGRFS4</strain>
    </source>
</reference>
<keyword evidence="1" id="KW-0802">TPR repeat</keyword>
<dbReference type="SMART" id="SM00028">
    <property type="entry name" value="TPR"/>
    <property type="match status" value="5"/>
</dbReference>
<dbReference type="InterPro" id="IPR011990">
    <property type="entry name" value="TPR-like_helical_dom_sf"/>
</dbReference>
<dbReference type="SUPFAM" id="SSF81901">
    <property type="entry name" value="HCP-like"/>
    <property type="match status" value="1"/>
</dbReference>
<keyword evidence="2" id="KW-0472">Membrane</keyword>
<evidence type="ECO:0008006" key="5">
    <source>
        <dbReference type="Google" id="ProtNLM"/>
    </source>
</evidence>
<dbReference type="InterPro" id="IPR019734">
    <property type="entry name" value="TPR_rpt"/>
</dbReference>
<dbReference type="PROSITE" id="PS50005">
    <property type="entry name" value="TPR"/>
    <property type="match status" value="1"/>
</dbReference>
<evidence type="ECO:0000256" key="1">
    <source>
        <dbReference type="PROSITE-ProRule" id="PRU00339"/>
    </source>
</evidence>
<evidence type="ECO:0000256" key="2">
    <source>
        <dbReference type="SAM" id="Phobius"/>
    </source>
</evidence>
<keyword evidence="2" id="KW-0812">Transmembrane</keyword>
<accession>A0A6M0H1U6</accession>
<evidence type="ECO:0000313" key="3">
    <source>
        <dbReference type="EMBL" id="NEU04750.1"/>
    </source>
</evidence>
<dbReference type="PANTHER" id="PTHR12558:SF13">
    <property type="entry name" value="CELL DIVISION CYCLE PROTEIN 27 HOMOLOG"/>
    <property type="match status" value="1"/>
</dbReference>
<gene>
    <name evidence="3" type="ORF">G3M99_07770</name>
</gene>
<organism evidence="3 4">
    <name type="scientific">Clostridium senegalense</name>
    <dbReference type="NCBI Taxonomy" id="1465809"/>
    <lineage>
        <taxon>Bacteria</taxon>
        <taxon>Bacillati</taxon>
        <taxon>Bacillota</taxon>
        <taxon>Clostridia</taxon>
        <taxon>Eubacteriales</taxon>
        <taxon>Clostridiaceae</taxon>
        <taxon>Clostridium</taxon>
    </lineage>
</organism>
<dbReference type="Gene3D" id="1.25.40.10">
    <property type="entry name" value="Tetratricopeptide repeat domain"/>
    <property type="match status" value="3"/>
</dbReference>
<dbReference type="SUPFAM" id="SSF48452">
    <property type="entry name" value="TPR-like"/>
    <property type="match status" value="1"/>
</dbReference>
<sequence length="563" mass="66017">MRKKLYGNKNMLLVAIIGLLAILIVLIVKNKTDLKKYSEKGNEYFYSSNFEESIKVYESINKTDKRSAIWPAKISELYLLQDDNENAEKYMKVAMEKEDKSGDAHSILLNNEFLNLKEKFVENRISEEDYTEIFKHAKEDLDMYPENNDIKRVAFAIYLFHGDSINAKKIIDSYATKSFTASELCDKAMMYFQLNDSKSAFSTLIEAYELDKNEMKIYDVVYEAYMSNGNVLNELINLANENNSELFYKLALIKIYVSNIDLNKGEDLLNEIGGMKIENNFIIPQLLMVELLNNKCEFDKEEKIIYDLLNNHSDDYKVNYLTACYWLNKNDIEKAIKYFKIAIKQNEKYLPLYTKLAPDILEMKGEPNKAIPYLHYAIYYEPYNPLTYVNSGYYNLYSMNNSVNALEHFKIAQVFNEDDLELKYQTALVYLSNHNYNEAIEMLNICIEKDSKNIKYHRTLGTTYVISKRQDEAIKEINEAYELDKSNILTLNNLGCYYITVEGDIEKSFKNIELAFKSLKEEHDEYTVKTITENYNKIIDLKKKYEKGKENEVIEIPDFVMFY</sequence>
<feature type="transmembrane region" description="Helical" evidence="2">
    <location>
        <begin position="12"/>
        <end position="28"/>
    </location>
</feature>
<proteinExistence type="predicted"/>
<dbReference type="PANTHER" id="PTHR12558">
    <property type="entry name" value="CELL DIVISION CYCLE 16,23,27"/>
    <property type="match status" value="1"/>
</dbReference>
<dbReference type="Pfam" id="PF13181">
    <property type="entry name" value="TPR_8"/>
    <property type="match status" value="1"/>
</dbReference>
<dbReference type="EMBL" id="JAAGPU010000012">
    <property type="protein sequence ID" value="NEU04750.1"/>
    <property type="molecule type" value="Genomic_DNA"/>
</dbReference>